<organism evidence="1 2">
    <name type="scientific">Corallococcus exercitus</name>
    <dbReference type="NCBI Taxonomy" id="2316736"/>
    <lineage>
        <taxon>Bacteria</taxon>
        <taxon>Pseudomonadati</taxon>
        <taxon>Myxococcota</taxon>
        <taxon>Myxococcia</taxon>
        <taxon>Myxococcales</taxon>
        <taxon>Cystobacterineae</taxon>
        <taxon>Myxococcaceae</taxon>
        <taxon>Corallococcus</taxon>
    </lineage>
</organism>
<comment type="caution">
    <text evidence="1">The sequence shown here is derived from an EMBL/GenBank/DDBJ whole genome shotgun (WGS) entry which is preliminary data.</text>
</comment>
<dbReference type="Proteomes" id="UP000528460">
    <property type="component" value="Unassembled WGS sequence"/>
</dbReference>
<evidence type="ECO:0000313" key="1">
    <source>
        <dbReference type="EMBL" id="NOK09487.1"/>
    </source>
</evidence>
<sequence>MGLPLPSVKDFALLWRFTELESAAAERLAAARARADLFDRLWPGLDPMHPASDRVLQQLLERQVDAAFEPRPLWELTDFLQRLPVRKRLTVDSEFASRVDAIRAYELARRFDRVPELTLQELPALLSASGKHWDEQGFEVIQRILSRIPNAEAQFVPQLLLSAVRRGPEEMVEVGLSTLKPEQRRRALEESLQHEALTADGAALAQRNSLLKLAAETASRLGDFGLLLFAYRLRGDPLGGLRAATQLILLLGERIEESLDPLLAEVTPAERLAWALEAAVPPALAWFAASAGCNAAHQESLSVEELVRLCNTAPNGARVLIEFATRASHPEPLMRALERAPDMARRLVLLSLEEGTRGTKDLIRIVAGVLPSEQLLSLELRQALTSTREPRRVQELLSKLGPIWMRAVCGASQPPKALATWLFVTGLRQWLQESSRAQLFSAVAVDERVHALAELSRVLKTWMELDGHHEVAWMFQLLDTLLRDVTANELNEASQNFPPLVRRLLPFTRDGYFASMVLEAVVRTRPTAGWRLVELTFPLVYGRVVREDASFLSTIASLFTGKDWDKAKHLRHWYFDIYIDSAWPGDSFLRGLAEDTGLFWRMVHRAAKSQRGLAFLQMLPSALRADPELIRFWRHPVEEALENPSRPVDFE</sequence>
<proteinExistence type="predicted"/>
<gene>
    <name evidence="1" type="ORF">HNS30_10640</name>
</gene>
<dbReference type="AlphaFoldDB" id="A0A7Y4JSL1"/>
<protein>
    <submittedName>
        <fullName evidence="1">Uncharacterized protein</fullName>
    </submittedName>
</protein>
<accession>A0A7Y4JSL1</accession>
<reference evidence="1 2" key="1">
    <citation type="submission" date="2020-05" db="EMBL/GenBank/DDBJ databases">
        <authorList>
            <person name="Whitworth D."/>
        </authorList>
    </citation>
    <scope>NUCLEOTIDE SEQUENCE [LARGE SCALE GENOMIC DNA]</scope>
    <source>
        <strain evidence="1 2">CA046A</strain>
    </source>
</reference>
<name>A0A7Y4JSL1_9BACT</name>
<evidence type="ECO:0000313" key="2">
    <source>
        <dbReference type="Proteomes" id="UP000528460"/>
    </source>
</evidence>
<dbReference type="RefSeq" id="WP_171413676.1">
    <property type="nucleotide sequence ID" value="NZ_JABFJW010000063.1"/>
</dbReference>
<dbReference type="EMBL" id="JABFJW010000063">
    <property type="protein sequence ID" value="NOK09487.1"/>
    <property type="molecule type" value="Genomic_DNA"/>
</dbReference>